<feature type="region of interest" description="Disordered" evidence="1">
    <location>
        <begin position="213"/>
        <end position="300"/>
    </location>
</feature>
<keyword evidence="2" id="KW-0472">Membrane</keyword>
<sequence>MSDGGGDTGGDFGGDFGGNDAGGGSWGGNNDHHHHDTYHGHHHGNHYDNYYDEPSNSRGGPCIALAIIVFGSIFFAIGAGTGGFLLSNAIEKVNSWGSVIGKIIDTQSCGCGSSTNGSCTTTYAAVVEYEVDGTSYQFTSNSCSSPAPKVGNDIKVLYDPDYPGEAVSGNFVDLYLPTIILAVFAIVGLGVCVNGIMMRKRYSNSSNNENTFDGNNMALGQVGADTAFPSKPPMMQQTGWNQEPAKPTPSSTVQSAPPAVEESTPTNPYALHAQQQSQNTSTNNGGNSKPSLFDQLQGKV</sequence>
<feature type="transmembrane region" description="Helical" evidence="2">
    <location>
        <begin position="174"/>
        <end position="197"/>
    </location>
</feature>
<name>A0AAD3CHG5_9STRA</name>
<evidence type="ECO:0000256" key="1">
    <source>
        <dbReference type="SAM" id="MobiDB-lite"/>
    </source>
</evidence>
<dbReference type="Pfam" id="PF12158">
    <property type="entry name" value="DUF3592"/>
    <property type="match status" value="1"/>
</dbReference>
<dbReference type="Proteomes" id="UP001054902">
    <property type="component" value="Unassembled WGS sequence"/>
</dbReference>
<dbReference type="EMBL" id="BLLK01000020">
    <property type="protein sequence ID" value="GFH45235.1"/>
    <property type="molecule type" value="Genomic_DNA"/>
</dbReference>
<gene>
    <name evidence="4" type="ORF">CTEN210_01709</name>
</gene>
<dbReference type="AlphaFoldDB" id="A0AAD3CHG5"/>
<keyword evidence="5" id="KW-1185">Reference proteome</keyword>
<feature type="transmembrane region" description="Helical" evidence="2">
    <location>
        <begin position="63"/>
        <end position="86"/>
    </location>
</feature>
<accession>A0AAD3CHG5</accession>
<dbReference type="InterPro" id="IPR021994">
    <property type="entry name" value="DUF3592"/>
</dbReference>
<feature type="domain" description="DUF3592" evidence="3">
    <location>
        <begin position="112"/>
        <end position="167"/>
    </location>
</feature>
<evidence type="ECO:0000259" key="3">
    <source>
        <dbReference type="Pfam" id="PF12158"/>
    </source>
</evidence>
<keyword evidence="2" id="KW-0812">Transmembrane</keyword>
<reference evidence="4 5" key="1">
    <citation type="journal article" date="2021" name="Sci. Rep.">
        <title>The genome of the diatom Chaetoceros tenuissimus carries an ancient integrated fragment of an extant virus.</title>
        <authorList>
            <person name="Hongo Y."/>
            <person name="Kimura K."/>
            <person name="Takaki Y."/>
            <person name="Yoshida Y."/>
            <person name="Baba S."/>
            <person name="Kobayashi G."/>
            <person name="Nagasaki K."/>
            <person name="Hano T."/>
            <person name="Tomaru Y."/>
        </authorList>
    </citation>
    <scope>NUCLEOTIDE SEQUENCE [LARGE SCALE GENOMIC DNA]</scope>
    <source>
        <strain evidence="4 5">NIES-3715</strain>
    </source>
</reference>
<evidence type="ECO:0000313" key="5">
    <source>
        <dbReference type="Proteomes" id="UP001054902"/>
    </source>
</evidence>
<evidence type="ECO:0000313" key="4">
    <source>
        <dbReference type="EMBL" id="GFH45235.1"/>
    </source>
</evidence>
<feature type="compositionally biased region" description="Low complexity" evidence="1">
    <location>
        <begin position="274"/>
        <end position="288"/>
    </location>
</feature>
<comment type="caution">
    <text evidence="4">The sequence shown here is derived from an EMBL/GenBank/DDBJ whole genome shotgun (WGS) entry which is preliminary data.</text>
</comment>
<protein>
    <recommendedName>
        <fullName evidence="3">DUF3592 domain-containing protein</fullName>
    </recommendedName>
</protein>
<keyword evidence="2" id="KW-1133">Transmembrane helix</keyword>
<evidence type="ECO:0000256" key="2">
    <source>
        <dbReference type="SAM" id="Phobius"/>
    </source>
</evidence>
<proteinExistence type="predicted"/>
<organism evidence="4 5">
    <name type="scientific">Chaetoceros tenuissimus</name>
    <dbReference type="NCBI Taxonomy" id="426638"/>
    <lineage>
        <taxon>Eukaryota</taxon>
        <taxon>Sar</taxon>
        <taxon>Stramenopiles</taxon>
        <taxon>Ochrophyta</taxon>
        <taxon>Bacillariophyta</taxon>
        <taxon>Coscinodiscophyceae</taxon>
        <taxon>Chaetocerotophycidae</taxon>
        <taxon>Chaetocerotales</taxon>
        <taxon>Chaetocerotaceae</taxon>
        <taxon>Chaetoceros</taxon>
    </lineage>
</organism>